<keyword evidence="1" id="KW-0597">Phosphoprotein</keyword>
<proteinExistence type="predicted"/>
<dbReference type="Proteomes" id="UP001400166">
    <property type="component" value="Unassembled WGS sequence"/>
</dbReference>
<dbReference type="SMART" id="SM00448">
    <property type="entry name" value="REC"/>
    <property type="match status" value="1"/>
</dbReference>
<keyword evidence="5" id="KW-1185">Reference proteome</keyword>
<accession>A0ABV0C8A6</accession>
<feature type="domain" description="Response regulatory" evidence="3">
    <location>
        <begin position="4"/>
        <end position="117"/>
    </location>
</feature>
<dbReference type="Pfam" id="PF00072">
    <property type="entry name" value="Response_reg"/>
    <property type="match status" value="1"/>
</dbReference>
<organism evidence="4 5">
    <name type="scientific">Stenotrophomonas hibiscicola</name>
    <dbReference type="NCBI Taxonomy" id="86189"/>
    <lineage>
        <taxon>Bacteria</taxon>
        <taxon>Pseudomonadati</taxon>
        <taxon>Pseudomonadota</taxon>
        <taxon>Gammaproteobacteria</taxon>
        <taxon>Lysobacterales</taxon>
        <taxon>Lysobacteraceae</taxon>
        <taxon>Stenotrophomonas</taxon>
        <taxon>Stenotrophomonas maltophilia group</taxon>
    </lineage>
</organism>
<dbReference type="CDD" id="cd00156">
    <property type="entry name" value="REC"/>
    <property type="match status" value="1"/>
</dbReference>
<evidence type="ECO:0000256" key="2">
    <source>
        <dbReference type="PROSITE-ProRule" id="PRU00169"/>
    </source>
</evidence>
<evidence type="ECO:0000313" key="4">
    <source>
        <dbReference type="EMBL" id="MEN5390574.1"/>
    </source>
</evidence>
<dbReference type="InterPro" id="IPR011006">
    <property type="entry name" value="CheY-like_superfamily"/>
</dbReference>
<name>A0ABV0C8A6_9GAMM</name>
<gene>
    <name evidence="4" type="ORF">ABE587_12180</name>
</gene>
<evidence type="ECO:0000259" key="3">
    <source>
        <dbReference type="PROSITE" id="PS50110"/>
    </source>
</evidence>
<dbReference type="PANTHER" id="PTHR44591:SF21">
    <property type="entry name" value="TWO-COMPONENT RESPONSE REGULATOR"/>
    <property type="match status" value="1"/>
</dbReference>
<evidence type="ECO:0000256" key="1">
    <source>
        <dbReference type="ARBA" id="ARBA00022553"/>
    </source>
</evidence>
<dbReference type="SUPFAM" id="SSF52172">
    <property type="entry name" value="CheY-like"/>
    <property type="match status" value="1"/>
</dbReference>
<dbReference type="RefSeq" id="WP_346469812.1">
    <property type="nucleotide sequence ID" value="NZ_JBDJNV010000024.1"/>
</dbReference>
<reference evidence="4 5" key="1">
    <citation type="submission" date="2024-04" db="EMBL/GenBank/DDBJ databases">
        <title>WGS of bacteria from Torrens River.</title>
        <authorList>
            <person name="Wyrsch E.R."/>
            <person name="Drigo B."/>
        </authorList>
    </citation>
    <scope>NUCLEOTIDE SEQUENCE [LARGE SCALE GENOMIC DNA]</scope>
    <source>
        <strain evidence="4 5">TWI153</strain>
    </source>
</reference>
<comment type="caution">
    <text evidence="4">The sequence shown here is derived from an EMBL/GenBank/DDBJ whole genome shotgun (WGS) entry which is preliminary data.</text>
</comment>
<comment type="caution">
    <text evidence="2">Lacks conserved residue(s) required for the propagation of feature annotation.</text>
</comment>
<sequence length="123" mass="13422">MPIHVLFVEDEEDLRAVVADALSAQVFDVTTASTGIEAIAYLRGEGKFTIVVTHYSMPGSATGLDVAVEAALSQPLAKVVISSGLQRSQLPVLPENVRFLPKPYRFRQLTTVIHEQVDCRRGT</sequence>
<dbReference type="InterPro" id="IPR001789">
    <property type="entry name" value="Sig_transdc_resp-reg_receiver"/>
</dbReference>
<dbReference type="PROSITE" id="PS50110">
    <property type="entry name" value="RESPONSE_REGULATORY"/>
    <property type="match status" value="1"/>
</dbReference>
<dbReference type="PANTHER" id="PTHR44591">
    <property type="entry name" value="STRESS RESPONSE REGULATOR PROTEIN 1"/>
    <property type="match status" value="1"/>
</dbReference>
<dbReference type="InterPro" id="IPR050595">
    <property type="entry name" value="Bact_response_regulator"/>
</dbReference>
<dbReference type="Gene3D" id="3.40.50.2300">
    <property type="match status" value="1"/>
</dbReference>
<dbReference type="EMBL" id="JBDJOF010000022">
    <property type="protein sequence ID" value="MEN5390574.1"/>
    <property type="molecule type" value="Genomic_DNA"/>
</dbReference>
<protein>
    <submittedName>
        <fullName evidence="4">Response regulator</fullName>
    </submittedName>
</protein>
<evidence type="ECO:0000313" key="5">
    <source>
        <dbReference type="Proteomes" id="UP001400166"/>
    </source>
</evidence>